<feature type="region of interest" description="Disordered" evidence="2">
    <location>
        <begin position="340"/>
        <end position="361"/>
    </location>
</feature>
<name>F9Y4I6_KETVW</name>
<dbReference type="KEGG" id="kvl:KVU_0704"/>
<dbReference type="Pfam" id="PF00589">
    <property type="entry name" value="Phage_integrase"/>
    <property type="match status" value="1"/>
</dbReference>
<feature type="compositionally biased region" description="Polar residues" evidence="2">
    <location>
        <begin position="344"/>
        <end position="361"/>
    </location>
</feature>
<dbReference type="HOGENOM" id="CLU_056713_2_0_5"/>
<evidence type="ECO:0000313" key="5">
    <source>
        <dbReference type="Proteomes" id="UP000000692"/>
    </source>
</evidence>
<dbReference type="InterPro" id="IPR002104">
    <property type="entry name" value="Integrase_catalytic"/>
</dbReference>
<dbReference type="GO" id="GO:0006310">
    <property type="term" value="P:DNA recombination"/>
    <property type="evidence" value="ECO:0007669"/>
    <property type="project" value="UniProtKB-KW"/>
</dbReference>
<keyword evidence="1" id="KW-0233">DNA recombination</keyword>
<accession>F9Y4I6</accession>
<reference evidence="4 5" key="1">
    <citation type="journal article" date="2011" name="J. Bacteriol.">
        <title>Complete genome sequence of the industrial strain Ketogulonicigenium vulgare WSH-001.</title>
        <authorList>
            <person name="Liu L."/>
            <person name="Li Y."/>
            <person name="Zhang J."/>
            <person name="Zhou Z."/>
            <person name="Liu J."/>
            <person name="Li X."/>
            <person name="Zhou J."/>
            <person name="Du G."/>
            <person name="Wang L."/>
            <person name="Chen J."/>
        </authorList>
    </citation>
    <scope>NUCLEOTIDE SEQUENCE [LARGE SCALE GENOMIC DNA]</scope>
    <source>
        <strain evidence="4 5">WSH-001</strain>
    </source>
</reference>
<evidence type="ECO:0000259" key="3">
    <source>
        <dbReference type="PROSITE" id="PS51898"/>
    </source>
</evidence>
<evidence type="ECO:0000256" key="2">
    <source>
        <dbReference type="SAM" id="MobiDB-lite"/>
    </source>
</evidence>
<keyword evidence="5" id="KW-1185">Reference proteome</keyword>
<feature type="domain" description="Tyr recombinase" evidence="3">
    <location>
        <begin position="165"/>
        <end position="343"/>
    </location>
</feature>
<dbReference type="InterPro" id="IPR013762">
    <property type="entry name" value="Integrase-like_cat_sf"/>
</dbReference>
<dbReference type="PATRIC" id="fig|759362.5.peg.737"/>
<protein>
    <submittedName>
        <fullName evidence="4">Phage integrase family protein</fullName>
    </submittedName>
</protein>
<organism evidence="4 5">
    <name type="scientific">Ketogulonicigenium vulgare (strain WSH-001)</name>
    <dbReference type="NCBI Taxonomy" id="759362"/>
    <lineage>
        <taxon>Bacteria</taxon>
        <taxon>Pseudomonadati</taxon>
        <taxon>Pseudomonadota</taxon>
        <taxon>Alphaproteobacteria</taxon>
        <taxon>Rhodobacterales</taxon>
        <taxon>Roseobacteraceae</taxon>
        <taxon>Ketogulonicigenium</taxon>
    </lineage>
</organism>
<evidence type="ECO:0000313" key="4">
    <source>
        <dbReference type="EMBL" id="AEM40543.1"/>
    </source>
</evidence>
<dbReference type="GO" id="GO:0015074">
    <property type="term" value="P:DNA integration"/>
    <property type="evidence" value="ECO:0007669"/>
    <property type="project" value="InterPro"/>
</dbReference>
<dbReference type="GO" id="GO:0003677">
    <property type="term" value="F:DNA binding"/>
    <property type="evidence" value="ECO:0007669"/>
    <property type="project" value="InterPro"/>
</dbReference>
<dbReference type="RefSeq" id="WP_013384001.1">
    <property type="nucleotide sequence ID" value="NC_017384.1"/>
</dbReference>
<gene>
    <name evidence="4" type="ordered locus">KVU_0704</name>
</gene>
<dbReference type="AlphaFoldDB" id="F9Y4I6"/>
<evidence type="ECO:0000256" key="1">
    <source>
        <dbReference type="ARBA" id="ARBA00023172"/>
    </source>
</evidence>
<dbReference type="eggNOG" id="COG0582">
    <property type="taxonomic scope" value="Bacteria"/>
</dbReference>
<dbReference type="PROSITE" id="PS51898">
    <property type="entry name" value="TYR_RECOMBINASE"/>
    <property type="match status" value="1"/>
</dbReference>
<dbReference type="InterPro" id="IPR011010">
    <property type="entry name" value="DNA_brk_join_enz"/>
</dbReference>
<dbReference type="SUPFAM" id="SSF56349">
    <property type="entry name" value="DNA breaking-rejoining enzymes"/>
    <property type="match status" value="1"/>
</dbReference>
<dbReference type="OrthoDB" id="7510934at2"/>
<sequence>MGQSYRGSVVTLEGIKTVVRRGKTYRYFQRRGFPLVKLPDLPMDDPAFLRAYAEAKSANPEKSPAAAGSFAALVRAALKSDHYSQSKLATRAMFRRHCDALVEEFGELPARGLRSRHIRANLPKSTSQGHRLRTWRFLCSFGVATNLLERNEALDVAMPKAKSKGGHPPWTQDEIAAFRTRWPMGSATRAAFELLRFSGARISDAVRLGPGMVRGGVLTYRQVKTDGPAHIPWSCPLPDFAAHLSEDRAIMHHALEALAGQMTYLDARGKARSEKSLGTMIREAAMEAGFKKSAHGLRKSLATELAEGGATAHQISAWTGHETLKEVDHYTKSADRRRAVVGTEQDQNIGKHSGQMWKTRN</sequence>
<dbReference type="Gene3D" id="1.10.443.10">
    <property type="entry name" value="Intergrase catalytic core"/>
    <property type="match status" value="1"/>
</dbReference>
<dbReference type="Proteomes" id="UP000000692">
    <property type="component" value="Chromosome"/>
</dbReference>
<dbReference type="EMBL" id="CP002018">
    <property type="protein sequence ID" value="AEM40543.1"/>
    <property type="molecule type" value="Genomic_DNA"/>
</dbReference>
<proteinExistence type="predicted"/>